<proteinExistence type="predicted"/>
<dbReference type="Proteomes" id="UP001151760">
    <property type="component" value="Unassembled WGS sequence"/>
</dbReference>
<evidence type="ECO:0000313" key="2">
    <source>
        <dbReference type="Proteomes" id="UP001151760"/>
    </source>
</evidence>
<reference evidence="1" key="2">
    <citation type="submission" date="2022-01" db="EMBL/GenBank/DDBJ databases">
        <authorList>
            <person name="Yamashiro T."/>
            <person name="Shiraishi A."/>
            <person name="Satake H."/>
            <person name="Nakayama K."/>
        </authorList>
    </citation>
    <scope>NUCLEOTIDE SEQUENCE</scope>
</reference>
<gene>
    <name evidence="1" type="ORF">Tco_0841972</name>
</gene>
<organism evidence="1 2">
    <name type="scientific">Tanacetum coccineum</name>
    <dbReference type="NCBI Taxonomy" id="301880"/>
    <lineage>
        <taxon>Eukaryota</taxon>
        <taxon>Viridiplantae</taxon>
        <taxon>Streptophyta</taxon>
        <taxon>Embryophyta</taxon>
        <taxon>Tracheophyta</taxon>
        <taxon>Spermatophyta</taxon>
        <taxon>Magnoliopsida</taxon>
        <taxon>eudicotyledons</taxon>
        <taxon>Gunneridae</taxon>
        <taxon>Pentapetalae</taxon>
        <taxon>asterids</taxon>
        <taxon>campanulids</taxon>
        <taxon>Asterales</taxon>
        <taxon>Asteraceae</taxon>
        <taxon>Asteroideae</taxon>
        <taxon>Anthemideae</taxon>
        <taxon>Anthemidinae</taxon>
        <taxon>Tanacetum</taxon>
    </lineage>
</organism>
<accession>A0ABQ5AYH8</accession>
<evidence type="ECO:0000313" key="1">
    <source>
        <dbReference type="EMBL" id="GJT07510.1"/>
    </source>
</evidence>
<sequence>MRSEMVVYGAAVVVVVDVMRRLSDEDGVGAWLTVMMEVATCGDGVDGGVGWCAKMARWCGCKGVAAVGWSEYGQSGAGGRKKREGEEGG</sequence>
<comment type="caution">
    <text evidence="1">The sequence shown here is derived from an EMBL/GenBank/DDBJ whole genome shotgun (WGS) entry which is preliminary data.</text>
</comment>
<keyword evidence="2" id="KW-1185">Reference proteome</keyword>
<name>A0ABQ5AYH8_9ASTR</name>
<protein>
    <submittedName>
        <fullName evidence="1">Uncharacterized protein</fullName>
    </submittedName>
</protein>
<dbReference type="EMBL" id="BQNB010012756">
    <property type="protein sequence ID" value="GJT07510.1"/>
    <property type="molecule type" value="Genomic_DNA"/>
</dbReference>
<reference evidence="1" key="1">
    <citation type="journal article" date="2022" name="Int. J. Mol. Sci.">
        <title>Draft Genome of Tanacetum Coccineum: Genomic Comparison of Closely Related Tanacetum-Family Plants.</title>
        <authorList>
            <person name="Yamashiro T."/>
            <person name="Shiraishi A."/>
            <person name="Nakayama K."/>
            <person name="Satake H."/>
        </authorList>
    </citation>
    <scope>NUCLEOTIDE SEQUENCE</scope>
</reference>